<feature type="compositionally biased region" description="Pro residues" evidence="1">
    <location>
        <begin position="1"/>
        <end position="15"/>
    </location>
</feature>
<feature type="region of interest" description="Disordered" evidence="1">
    <location>
        <begin position="349"/>
        <end position="393"/>
    </location>
</feature>
<dbReference type="OrthoDB" id="2506530at2759"/>
<evidence type="ECO:0000313" key="3">
    <source>
        <dbReference type="Proteomes" id="UP000324748"/>
    </source>
</evidence>
<accession>A0A5B0MI31</accession>
<dbReference type="Proteomes" id="UP000324748">
    <property type="component" value="Unassembled WGS sequence"/>
</dbReference>
<feature type="region of interest" description="Disordered" evidence="1">
    <location>
        <begin position="1"/>
        <end position="31"/>
    </location>
</feature>
<keyword evidence="3" id="KW-1185">Reference proteome</keyword>
<sequence>MPPKRTIPQPAPPTPVANATQSKKKKTPVLWDKDGTDGFTSIRILLDWLAVEGNYQRWRGDTKSGSTKAALANEILSLMADCGITHRDNKGVQTKIQELQNAYSKASDFLRNTGSGLQEEDLANGTKTLEMALVKICKYWDELHPIMATRTVASPLHTTESTSFDIPNLLDRQGLDELPDDDLATLTTVSEANAHTSEAADVADNEEEPDPEPVERTKTTAPSSGLSGKKKRKPSSKSTDPLGLEKVLSDANEYRRNCYEARKERDKDKKAAEKSKMESDKKRIKLEAARDRTMIDVERRKIKLAEIEAQMKVREFESNEIDKRIKNMADLKALGHSTEEIKEFFAAQFNRGPGGGSSNPAGSSSKTQQIVELLSDSDNNSTGGSSDSSGVDD</sequence>
<dbReference type="EMBL" id="VSWC01000157">
    <property type="protein sequence ID" value="KAA1075420.1"/>
    <property type="molecule type" value="Genomic_DNA"/>
</dbReference>
<comment type="caution">
    <text evidence="2">The sequence shown here is derived from an EMBL/GenBank/DDBJ whole genome shotgun (WGS) entry which is preliminary data.</text>
</comment>
<gene>
    <name evidence="2" type="ORF">PGT21_050309</name>
</gene>
<dbReference type="AlphaFoldDB" id="A0A5B0MI31"/>
<dbReference type="PANTHER" id="PTHR33324">
    <property type="entry name" value="EXPRESSED PROTEIN"/>
    <property type="match status" value="1"/>
</dbReference>
<feature type="compositionally biased region" description="Basic and acidic residues" evidence="1">
    <location>
        <begin position="252"/>
        <end position="283"/>
    </location>
</feature>
<feature type="compositionally biased region" description="Acidic residues" evidence="1">
    <location>
        <begin position="201"/>
        <end position="212"/>
    </location>
</feature>
<evidence type="ECO:0000313" key="2">
    <source>
        <dbReference type="EMBL" id="KAA1075420.1"/>
    </source>
</evidence>
<dbReference type="PANTHER" id="PTHR33324:SF2">
    <property type="entry name" value="MYB_SANT-LIKE DNA-BINDING DOMAIN-CONTAINING PROTEIN"/>
    <property type="match status" value="1"/>
</dbReference>
<evidence type="ECO:0000256" key="1">
    <source>
        <dbReference type="SAM" id="MobiDB-lite"/>
    </source>
</evidence>
<proteinExistence type="predicted"/>
<feature type="region of interest" description="Disordered" evidence="1">
    <location>
        <begin position="193"/>
        <end position="283"/>
    </location>
</feature>
<organism evidence="2 3">
    <name type="scientific">Puccinia graminis f. sp. tritici</name>
    <dbReference type="NCBI Taxonomy" id="56615"/>
    <lineage>
        <taxon>Eukaryota</taxon>
        <taxon>Fungi</taxon>
        <taxon>Dikarya</taxon>
        <taxon>Basidiomycota</taxon>
        <taxon>Pucciniomycotina</taxon>
        <taxon>Pucciniomycetes</taxon>
        <taxon>Pucciniales</taxon>
        <taxon>Pucciniaceae</taxon>
        <taxon>Puccinia</taxon>
    </lineage>
</organism>
<name>A0A5B0MI31_PUCGR</name>
<protein>
    <submittedName>
        <fullName evidence="2">Uncharacterized protein</fullName>
    </submittedName>
</protein>
<reference evidence="2 3" key="1">
    <citation type="submission" date="2019-05" db="EMBL/GenBank/DDBJ databases">
        <title>Emergence of the Ug99 lineage of the wheat stem rust pathogen through somatic hybridization.</title>
        <authorList>
            <person name="Li F."/>
            <person name="Upadhyaya N.M."/>
            <person name="Sperschneider J."/>
            <person name="Matny O."/>
            <person name="Nguyen-Phuc H."/>
            <person name="Mago R."/>
            <person name="Raley C."/>
            <person name="Miller M.E."/>
            <person name="Silverstein K.A.T."/>
            <person name="Henningsen E."/>
            <person name="Hirsch C.D."/>
            <person name="Visser B."/>
            <person name="Pretorius Z.A."/>
            <person name="Steffenson B.J."/>
            <person name="Schwessinger B."/>
            <person name="Dodds P.N."/>
            <person name="Figueroa M."/>
        </authorList>
    </citation>
    <scope>NUCLEOTIDE SEQUENCE [LARGE SCALE GENOMIC DNA]</scope>
    <source>
        <strain evidence="2">21-0</strain>
    </source>
</reference>
<feature type="compositionally biased region" description="Low complexity" evidence="1">
    <location>
        <begin position="376"/>
        <end position="393"/>
    </location>
</feature>